<gene>
    <name evidence="2" type="ORF">PACLA_8A045713</name>
</gene>
<accession>A0A6S7HQ02</accession>
<dbReference type="Gene3D" id="1.20.80.10">
    <property type="match status" value="1"/>
</dbReference>
<comment type="caution">
    <text evidence="2">The sequence shown here is derived from an EMBL/GenBank/DDBJ whole genome shotgun (WGS) entry which is preliminary data.</text>
</comment>
<evidence type="ECO:0000313" key="3">
    <source>
        <dbReference type="Proteomes" id="UP001152795"/>
    </source>
</evidence>
<evidence type="ECO:0000313" key="2">
    <source>
        <dbReference type="EMBL" id="CAB4005843.1"/>
    </source>
</evidence>
<evidence type="ECO:0000256" key="1">
    <source>
        <dbReference type="ARBA" id="ARBA00023121"/>
    </source>
</evidence>
<dbReference type="OrthoDB" id="10254927at2759"/>
<dbReference type="InterPro" id="IPR035984">
    <property type="entry name" value="Acyl-CoA-binding_sf"/>
</dbReference>
<dbReference type="InterPro" id="IPR014352">
    <property type="entry name" value="FERM/acyl-CoA-bd_prot_sf"/>
</dbReference>
<reference evidence="2" key="1">
    <citation type="submission" date="2020-04" db="EMBL/GenBank/DDBJ databases">
        <authorList>
            <person name="Alioto T."/>
            <person name="Alioto T."/>
            <person name="Gomez Garrido J."/>
        </authorList>
    </citation>
    <scope>NUCLEOTIDE SEQUENCE</scope>
    <source>
        <strain evidence="2">A484AB</strain>
    </source>
</reference>
<dbReference type="PANTHER" id="PTHR23310">
    <property type="entry name" value="ACYL-COA-BINDING PROTEIN, ACBP"/>
    <property type="match status" value="1"/>
</dbReference>
<dbReference type="PRINTS" id="PR00689">
    <property type="entry name" value="ACOABINDINGP"/>
</dbReference>
<dbReference type="GO" id="GO:0000062">
    <property type="term" value="F:fatty-acyl-CoA binding"/>
    <property type="evidence" value="ECO:0007669"/>
    <property type="project" value="InterPro"/>
</dbReference>
<dbReference type="PANTHER" id="PTHR23310:SF77">
    <property type="entry name" value="LD25952P"/>
    <property type="match status" value="1"/>
</dbReference>
<keyword evidence="1" id="KW-0446">Lipid-binding</keyword>
<keyword evidence="3" id="KW-1185">Reference proteome</keyword>
<dbReference type="GO" id="GO:0006631">
    <property type="term" value="P:fatty acid metabolic process"/>
    <property type="evidence" value="ECO:0007669"/>
    <property type="project" value="TreeGrafter"/>
</dbReference>
<dbReference type="Proteomes" id="UP001152795">
    <property type="component" value="Unassembled WGS sequence"/>
</dbReference>
<organism evidence="2 3">
    <name type="scientific">Paramuricea clavata</name>
    <name type="common">Red gorgonian</name>
    <name type="synonym">Violescent sea-whip</name>
    <dbReference type="NCBI Taxonomy" id="317549"/>
    <lineage>
        <taxon>Eukaryota</taxon>
        <taxon>Metazoa</taxon>
        <taxon>Cnidaria</taxon>
        <taxon>Anthozoa</taxon>
        <taxon>Octocorallia</taxon>
        <taxon>Malacalcyonacea</taxon>
        <taxon>Plexauridae</taxon>
        <taxon>Paramuricea</taxon>
    </lineage>
</organism>
<protein>
    <submittedName>
        <fullName evidence="2">Acyl- -binding domain-containing 6-like</fullName>
    </submittedName>
</protein>
<dbReference type="EMBL" id="CACRXK020005329">
    <property type="protein sequence ID" value="CAB4005843.1"/>
    <property type="molecule type" value="Genomic_DNA"/>
</dbReference>
<proteinExistence type="predicted"/>
<name>A0A6S7HQ02_PARCT</name>
<dbReference type="AlphaFoldDB" id="A0A6S7HQ02"/>
<dbReference type="PROSITE" id="PS51228">
    <property type="entry name" value="ACB_2"/>
    <property type="match status" value="1"/>
</dbReference>
<dbReference type="InterPro" id="IPR000582">
    <property type="entry name" value="Acyl-CoA-binding_protein"/>
</dbReference>
<dbReference type="SUPFAM" id="SSF47027">
    <property type="entry name" value="Acyl-CoA binding protein"/>
    <property type="match status" value="1"/>
</dbReference>
<dbReference type="Pfam" id="PF00887">
    <property type="entry name" value="ACBP"/>
    <property type="match status" value="1"/>
</dbReference>
<dbReference type="GO" id="GO:0005737">
    <property type="term" value="C:cytoplasm"/>
    <property type="evidence" value="ECO:0007669"/>
    <property type="project" value="TreeGrafter"/>
</dbReference>
<sequence length="193" mass="22221">MADEDSSFESTLDELESLFHLATEFVRDLRDLKNEEKLKFYGLFKQATEGPCTKRKPPIWDMKGCAKWEAWKGLGQMSTEDAMKNYINELTRINGNWEQCIRITQHIDEEKKSTGMEGGMGVTVSTLYNADYEADCKIKDEDKTAFDWCKEGNVKEMTKILEKSKTGANVKDDQIVSLWFLWLTAICYTVKPT</sequence>